<dbReference type="Proteomes" id="UP000596004">
    <property type="component" value="Chromosome"/>
</dbReference>
<dbReference type="Gene3D" id="1.10.287.690">
    <property type="entry name" value="Helix hairpin bin"/>
    <property type="match status" value="1"/>
</dbReference>
<evidence type="ECO:0000256" key="3">
    <source>
        <dbReference type="ARBA" id="ARBA00022679"/>
    </source>
</evidence>
<comment type="catalytic activity">
    <reaction evidence="7">
        <text>DNA(n) + a 2'-deoxyribonucleoside 5'-triphosphate = DNA(n+1) + diphosphate</text>
        <dbReference type="Rhea" id="RHEA:22508"/>
        <dbReference type="Rhea" id="RHEA-COMP:17339"/>
        <dbReference type="Rhea" id="RHEA-COMP:17340"/>
        <dbReference type="ChEBI" id="CHEBI:33019"/>
        <dbReference type="ChEBI" id="CHEBI:61560"/>
        <dbReference type="ChEBI" id="CHEBI:173112"/>
        <dbReference type="EC" id="2.7.7.7"/>
    </reaction>
</comment>
<dbReference type="InterPro" id="IPR006133">
    <property type="entry name" value="DNA-dir_DNA_pol_B_exonuc"/>
</dbReference>
<evidence type="ECO:0000256" key="2">
    <source>
        <dbReference type="ARBA" id="ARBA00012417"/>
    </source>
</evidence>
<evidence type="ECO:0000256" key="6">
    <source>
        <dbReference type="ARBA" id="ARBA00023125"/>
    </source>
</evidence>
<organism evidence="10">
    <name type="scientific">Candidatus Iainarchaeum sp</name>
    <dbReference type="NCBI Taxonomy" id="3101447"/>
    <lineage>
        <taxon>Archaea</taxon>
        <taxon>Candidatus Iainarchaeota</taxon>
        <taxon>Candidatus Iainarchaeia</taxon>
        <taxon>Candidatus Iainarchaeales</taxon>
        <taxon>Candidatus Iainarchaeaceae</taxon>
        <taxon>Candidatus Iainarchaeum</taxon>
    </lineage>
</organism>
<dbReference type="InterPro" id="IPR023211">
    <property type="entry name" value="DNA_pol_palm_dom_sf"/>
</dbReference>
<dbReference type="SMART" id="SM00486">
    <property type="entry name" value="POLBc"/>
    <property type="match status" value="1"/>
</dbReference>
<dbReference type="AlphaFoldDB" id="A0A7T9DKI9"/>
<protein>
    <recommendedName>
        <fullName evidence="2">DNA-directed DNA polymerase</fullName>
        <ecNumber evidence="2">2.7.7.7</ecNumber>
    </recommendedName>
</protein>
<dbReference type="SUPFAM" id="SSF53098">
    <property type="entry name" value="Ribonuclease H-like"/>
    <property type="match status" value="1"/>
</dbReference>
<dbReference type="InterPro" id="IPR006172">
    <property type="entry name" value="DNA-dir_DNA_pol_B"/>
</dbReference>
<dbReference type="InterPro" id="IPR050240">
    <property type="entry name" value="DNA_pol_type-B"/>
</dbReference>
<dbReference type="EMBL" id="CP064981">
    <property type="protein sequence ID" value="QQR92998.1"/>
    <property type="molecule type" value="Genomic_DNA"/>
</dbReference>
<proteinExistence type="inferred from homology"/>
<feature type="domain" description="DNA-directed DNA polymerase family B exonuclease" evidence="9">
    <location>
        <begin position="117"/>
        <end position="294"/>
    </location>
</feature>
<dbReference type="PANTHER" id="PTHR10322">
    <property type="entry name" value="DNA POLYMERASE CATALYTIC SUBUNIT"/>
    <property type="match status" value="1"/>
</dbReference>
<accession>A0A7T9DKI9</accession>
<dbReference type="InterPro" id="IPR043502">
    <property type="entry name" value="DNA/RNA_pol_sf"/>
</dbReference>
<evidence type="ECO:0000313" key="10">
    <source>
        <dbReference type="EMBL" id="QQR92998.1"/>
    </source>
</evidence>
<dbReference type="GO" id="GO:0003677">
    <property type="term" value="F:DNA binding"/>
    <property type="evidence" value="ECO:0007669"/>
    <property type="project" value="UniProtKB-KW"/>
</dbReference>
<dbReference type="Pfam" id="PF00136">
    <property type="entry name" value="DNA_pol_B"/>
    <property type="match status" value="1"/>
</dbReference>
<dbReference type="Gene3D" id="3.30.420.10">
    <property type="entry name" value="Ribonuclease H-like superfamily/Ribonuclease H"/>
    <property type="match status" value="1"/>
</dbReference>
<dbReference type="Pfam" id="PF03104">
    <property type="entry name" value="DNA_pol_B_exo1"/>
    <property type="match status" value="1"/>
</dbReference>
<evidence type="ECO:0000256" key="7">
    <source>
        <dbReference type="ARBA" id="ARBA00049244"/>
    </source>
</evidence>
<keyword evidence="4" id="KW-0548">Nucleotidyltransferase</keyword>
<dbReference type="EC" id="2.7.7.7" evidence="2"/>
<dbReference type="Gene3D" id="3.90.1600.10">
    <property type="entry name" value="Palm domain of DNA polymerase"/>
    <property type="match status" value="1"/>
</dbReference>
<dbReference type="InterPro" id="IPR012337">
    <property type="entry name" value="RNaseH-like_sf"/>
</dbReference>
<comment type="similarity">
    <text evidence="1">Belongs to the DNA polymerase type-B family.</text>
</comment>
<name>A0A7T9DKI9_9ARCH</name>
<keyword evidence="5" id="KW-0239">DNA-directed DNA polymerase</keyword>
<dbReference type="GO" id="GO:0006261">
    <property type="term" value="P:DNA-templated DNA replication"/>
    <property type="evidence" value="ECO:0007669"/>
    <property type="project" value="TreeGrafter"/>
</dbReference>
<dbReference type="PANTHER" id="PTHR10322:SF23">
    <property type="entry name" value="DNA POLYMERASE DELTA CATALYTIC SUBUNIT"/>
    <property type="match status" value="1"/>
</dbReference>
<evidence type="ECO:0000256" key="1">
    <source>
        <dbReference type="ARBA" id="ARBA00005755"/>
    </source>
</evidence>
<dbReference type="Gene3D" id="3.30.342.10">
    <property type="entry name" value="DNA Polymerase, chain B, domain 1"/>
    <property type="match status" value="1"/>
</dbReference>
<dbReference type="InterPro" id="IPR006134">
    <property type="entry name" value="DNA-dir_DNA_pol_B_multi_dom"/>
</dbReference>
<feature type="domain" description="DNA-directed DNA polymerase family B multifunctional" evidence="8">
    <location>
        <begin position="381"/>
        <end position="789"/>
    </location>
</feature>
<dbReference type="GO" id="GO:0003887">
    <property type="term" value="F:DNA-directed DNA polymerase activity"/>
    <property type="evidence" value="ECO:0007669"/>
    <property type="project" value="UniProtKB-KW"/>
</dbReference>
<keyword evidence="6" id="KW-0238">DNA-binding</keyword>
<evidence type="ECO:0000259" key="9">
    <source>
        <dbReference type="Pfam" id="PF03104"/>
    </source>
</evidence>
<dbReference type="InterPro" id="IPR042087">
    <property type="entry name" value="DNA_pol_B_thumb"/>
</dbReference>
<sequence>MASKTHTRIEGMLLDVQMHEHEGTSIVDVFLRTETGIERFHDIQFPPYFYITLVPNARTGEIVKQLQQETFPGGISLVDASIVKREGVEFIKMEFKRIPDLLAVRERIKSYPFVQELYEYNIPYTKRYLIDKRLTPYEPTLIEINPAREIVSISTKEKELAPPKLRMGAFDLEAYAPKKLPIPEKNPVISISIASPSGNKVFLPLAFTHADAMPGKSEVEMFQHFSDFCKLADLDVLFTYNGDRFDFPYLHARAKAINAPLDFGNGNVQIIGKGNESNARLHGIQHVDVYQLMRLLSRFAVFRSPKMDLGSVMQAVFGEGEKIISYKKINEIWETKKDLHLLVEYNLNDSLFTLRLGKEFLPLLMELSKLVQQPLYDVNRATSSQLVETMLIHESFVQQRIIPNPPTDEQVMHRTQNPIEGGFVKEPVAGLREDIAVLDFRSMYPSIMISHNISPDTLDCEHEACKKGKNVAPTGHWFCTKRKGLFTTVLERILDARIAVQSEMDSLPKKDPKLIVLKARKQALKIILNSFFGTLAYPRFRWYTRESARAITAFARHYIRETLDTAEKAGFEPIYGDTDSAFVHVSKGRTEKDVIAFVEKVNKSLPGRMEVEFEGFYVRGIFVTKKDKKEIHAAKKRYALADKNGELTIVGFEFVRRDWSQVARQTQKKVLEEVLAKGNPAGALKVVQETIKKLREGKIPKKELVVLTQLQRRPEKYAAIGPHVAAAMKAQKRGKEIEVGQLMGFIITQKGKSISDKAELEEFVEEGDYDAEYYIHHQLIPAVITILSELGYTEDDLKQGGKQTGLGAFG</sequence>
<gene>
    <name evidence="10" type="ORF">IPJ89_02005</name>
</gene>
<reference evidence="10" key="1">
    <citation type="submission" date="2020-11" db="EMBL/GenBank/DDBJ databases">
        <title>Connecting structure to function with the recovery of over 1000 high-quality activated sludge metagenome-assembled genomes encoding full-length rRNA genes using long-read sequencing.</title>
        <authorList>
            <person name="Singleton C.M."/>
            <person name="Petriglieri F."/>
            <person name="Kristensen J.M."/>
            <person name="Kirkegaard R.H."/>
            <person name="Michaelsen T.Y."/>
            <person name="Andersen M.H."/>
            <person name="Karst S.M."/>
            <person name="Dueholm M.S."/>
            <person name="Nielsen P.H."/>
            <person name="Albertsen M."/>
        </authorList>
    </citation>
    <scope>NUCLEOTIDE SEQUENCE</scope>
    <source>
        <strain evidence="10">Fred_18-Q3-R57-64_BAT3C.431</strain>
    </source>
</reference>
<dbReference type="PRINTS" id="PR00106">
    <property type="entry name" value="DNAPOLB"/>
</dbReference>
<evidence type="ECO:0000256" key="5">
    <source>
        <dbReference type="ARBA" id="ARBA00022932"/>
    </source>
</evidence>
<dbReference type="GO" id="GO:0000166">
    <property type="term" value="F:nucleotide binding"/>
    <property type="evidence" value="ECO:0007669"/>
    <property type="project" value="InterPro"/>
</dbReference>
<dbReference type="SUPFAM" id="SSF56672">
    <property type="entry name" value="DNA/RNA polymerases"/>
    <property type="match status" value="1"/>
</dbReference>
<dbReference type="Gene3D" id="1.10.132.60">
    <property type="entry name" value="DNA polymerase family B, C-terminal domain"/>
    <property type="match status" value="1"/>
</dbReference>
<evidence type="ECO:0000259" key="8">
    <source>
        <dbReference type="Pfam" id="PF00136"/>
    </source>
</evidence>
<evidence type="ECO:0000256" key="4">
    <source>
        <dbReference type="ARBA" id="ARBA00022695"/>
    </source>
</evidence>
<dbReference type="InterPro" id="IPR036397">
    <property type="entry name" value="RNaseH_sf"/>
</dbReference>
<keyword evidence="3" id="KW-0808">Transferase</keyword>